<dbReference type="GO" id="GO:0003700">
    <property type="term" value="F:DNA-binding transcription factor activity"/>
    <property type="evidence" value="ECO:0007669"/>
    <property type="project" value="InterPro"/>
</dbReference>
<dbReference type="PROSITE" id="PS01124">
    <property type="entry name" value="HTH_ARAC_FAMILY_2"/>
    <property type="match status" value="1"/>
</dbReference>
<proteinExistence type="predicted"/>
<keyword evidence="2" id="KW-0238">DNA-binding</keyword>
<dbReference type="Gene3D" id="1.10.10.60">
    <property type="entry name" value="Homeodomain-like"/>
    <property type="match status" value="2"/>
</dbReference>
<dbReference type="EMBL" id="WRXO01000005">
    <property type="protein sequence ID" value="MVT42433.1"/>
    <property type="molecule type" value="Genomic_DNA"/>
</dbReference>
<dbReference type="SUPFAM" id="SSF46689">
    <property type="entry name" value="Homeodomain-like"/>
    <property type="match status" value="1"/>
</dbReference>
<keyword evidence="3" id="KW-0804">Transcription</keyword>
<dbReference type="Pfam" id="PF12833">
    <property type="entry name" value="HTH_18"/>
    <property type="match status" value="1"/>
</dbReference>
<dbReference type="PANTHER" id="PTHR43280">
    <property type="entry name" value="ARAC-FAMILY TRANSCRIPTIONAL REGULATOR"/>
    <property type="match status" value="1"/>
</dbReference>
<dbReference type="SUPFAM" id="SSF51215">
    <property type="entry name" value="Regulatory protein AraC"/>
    <property type="match status" value="1"/>
</dbReference>
<comment type="caution">
    <text evidence="5">The sequence shown here is derived from an EMBL/GenBank/DDBJ whole genome shotgun (WGS) entry which is preliminary data.</text>
</comment>
<dbReference type="InterPro" id="IPR018060">
    <property type="entry name" value="HTH_AraC"/>
</dbReference>
<dbReference type="SMART" id="SM00342">
    <property type="entry name" value="HTH_ARAC"/>
    <property type="match status" value="1"/>
</dbReference>
<keyword evidence="1" id="KW-0805">Transcription regulation</keyword>
<dbReference type="RefSeq" id="WP_157301068.1">
    <property type="nucleotide sequence ID" value="NZ_BAAAZB010000002.1"/>
</dbReference>
<dbReference type="OrthoDB" id="636258at2"/>
<organism evidence="5 6">
    <name type="scientific">Chitinophaga oryziterrae</name>
    <dbReference type="NCBI Taxonomy" id="1031224"/>
    <lineage>
        <taxon>Bacteria</taxon>
        <taxon>Pseudomonadati</taxon>
        <taxon>Bacteroidota</taxon>
        <taxon>Chitinophagia</taxon>
        <taxon>Chitinophagales</taxon>
        <taxon>Chitinophagaceae</taxon>
        <taxon>Chitinophaga</taxon>
    </lineage>
</organism>
<dbReference type="AlphaFoldDB" id="A0A6N8JB88"/>
<evidence type="ECO:0000259" key="4">
    <source>
        <dbReference type="PROSITE" id="PS01124"/>
    </source>
</evidence>
<evidence type="ECO:0000313" key="5">
    <source>
        <dbReference type="EMBL" id="MVT42433.1"/>
    </source>
</evidence>
<dbReference type="InterPro" id="IPR037923">
    <property type="entry name" value="HTH-like"/>
</dbReference>
<dbReference type="PANTHER" id="PTHR43280:SF28">
    <property type="entry name" value="HTH-TYPE TRANSCRIPTIONAL ACTIVATOR RHAS"/>
    <property type="match status" value="1"/>
</dbReference>
<reference evidence="5 6" key="1">
    <citation type="submission" date="2019-12" db="EMBL/GenBank/DDBJ databases">
        <title>The draft genomic sequence of strain Chitinophaga oryziterrae JCM 16595.</title>
        <authorList>
            <person name="Zhang X."/>
        </authorList>
    </citation>
    <scope>NUCLEOTIDE SEQUENCE [LARGE SCALE GENOMIC DNA]</scope>
    <source>
        <strain evidence="5 6">JCM 16595</strain>
    </source>
</reference>
<evidence type="ECO:0000256" key="1">
    <source>
        <dbReference type="ARBA" id="ARBA00023015"/>
    </source>
</evidence>
<keyword evidence="6" id="KW-1185">Reference proteome</keyword>
<evidence type="ECO:0000313" key="6">
    <source>
        <dbReference type="Proteomes" id="UP000468388"/>
    </source>
</evidence>
<gene>
    <name evidence="5" type="ORF">GO495_17705</name>
</gene>
<dbReference type="Proteomes" id="UP000468388">
    <property type="component" value="Unassembled WGS sequence"/>
</dbReference>
<dbReference type="InterPro" id="IPR009057">
    <property type="entry name" value="Homeodomain-like_sf"/>
</dbReference>
<name>A0A6N8JB88_9BACT</name>
<accession>A0A6N8JB88</accession>
<dbReference type="GO" id="GO:0043565">
    <property type="term" value="F:sequence-specific DNA binding"/>
    <property type="evidence" value="ECO:0007669"/>
    <property type="project" value="InterPro"/>
</dbReference>
<protein>
    <submittedName>
        <fullName evidence="5">Helix-turn-helix domain-containing protein</fullName>
    </submittedName>
</protein>
<evidence type="ECO:0000256" key="2">
    <source>
        <dbReference type="ARBA" id="ARBA00023125"/>
    </source>
</evidence>
<sequence length="283" mass="33211">MDYLHNTFAIEIASFDEWQGRSRKNNFFELVYILDGKGSQSVNYVEYPYQKNGIFLLPTAKCHQYIIKEPTKFLFVRFTGSYFVPGANDQVDYSSWFSRLNYIIGNHSHHPGELIDDPNDRLQVKRLLDVILFEYELKETCFTFIIQNTLVSILGVICRNIQRKILIGRTFTDSKFADLLNFISFNILDADKLSVSYLSEKFHIAETYFSEYFRRNASERFQDYVIKSRLRIAESRARYTELPLQDIASELGFTDSSHLNKMMKKHFGKGMREIRKEEANTAI</sequence>
<evidence type="ECO:0000256" key="3">
    <source>
        <dbReference type="ARBA" id="ARBA00023163"/>
    </source>
</evidence>
<feature type="domain" description="HTH araC/xylS-type" evidence="4">
    <location>
        <begin position="177"/>
        <end position="277"/>
    </location>
</feature>